<feature type="transmembrane region" description="Helical" evidence="14">
    <location>
        <begin position="169"/>
        <end position="196"/>
    </location>
</feature>
<keyword evidence="10 14" id="KW-0406">Ion transport</keyword>
<evidence type="ECO:0000313" key="15">
    <source>
        <dbReference type="EMBL" id="MCY9598695.1"/>
    </source>
</evidence>
<comment type="subunit">
    <text evidence="14">Forms an energy-coupling factor (ECF) transporter complex composed of an ATP-binding protein (A component, CbiO), a transmembrane protein (T component, CbiQ) and 2 possible substrate-capture proteins (S components, CbiM and CbiN) of unknown stoichimetry.</text>
</comment>
<dbReference type="Pfam" id="PF01891">
    <property type="entry name" value="CbiM"/>
    <property type="match status" value="1"/>
</dbReference>
<dbReference type="KEGG" id="pchi:PC41400_00390"/>
<dbReference type="NCBIfam" id="TIGR00123">
    <property type="entry name" value="cbiM"/>
    <property type="match status" value="1"/>
</dbReference>
<evidence type="ECO:0000256" key="14">
    <source>
        <dbReference type="HAMAP-Rule" id="MF_01462"/>
    </source>
</evidence>
<comment type="function">
    <text evidence="14">Part of the energy-coupling factor (ECF) transporter complex CbiMNOQ involved in cobalt import.</text>
</comment>
<feature type="transmembrane region" description="Helical" evidence="14">
    <location>
        <begin position="138"/>
        <end position="157"/>
    </location>
</feature>
<evidence type="ECO:0000256" key="2">
    <source>
        <dbReference type="ARBA" id="ARBA00004953"/>
    </source>
</evidence>
<dbReference type="InterPro" id="IPR018024">
    <property type="entry name" value="CbiM"/>
</dbReference>
<keyword evidence="4 14" id="KW-0813">Transport</keyword>
<dbReference type="GO" id="GO:0043190">
    <property type="term" value="C:ATP-binding cassette (ABC) transporter complex"/>
    <property type="evidence" value="ECO:0007669"/>
    <property type="project" value="InterPro"/>
</dbReference>
<evidence type="ECO:0000256" key="7">
    <source>
        <dbReference type="ARBA" id="ARBA00022692"/>
    </source>
</evidence>
<evidence type="ECO:0000256" key="13">
    <source>
        <dbReference type="ARBA" id="ARBA00060918"/>
    </source>
</evidence>
<dbReference type="InterPro" id="IPR002751">
    <property type="entry name" value="CbiM/NikMN"/>
</dbReference>
<sequence length="255" mass="27100">MNIRKTLASFLLIAGIVCFFLVNEPESAYAMHIMEGFLPPFWALFWWVVFLPFFILGVRALIRITKETPELKLMLGLAGAFTFVLSALKIPSVTGSSSHPTGTGLGAILFGPLPMSVLGSVVLLFQALLLAHGGLTTLGANAFSMAVAGPFVGYAVYKLMIKSTGRQKLSVFTGAALADLTTYLVTSVQLAVAFPAADGGMLASFAKFAGIFAVTQIPLAISEGLLTVLVLGWLQAYTPHEISALQRNLKGADRS</sequence>
<dbReference type="GO" id="GO:0015087">
    <property type="term" value="F:cobalt ion transmembrane transporter activity"/>
    <property type="evidence" value="ECO:0007669"/>
    <property type="project" value="UniProtKB-UniRule"/>
</dbReference>
<dbReference type="GeneID" id="95373272"/>
<dbReference type="Proteomes" id="UP001527202">
    <property type="component" value="Unassembled WGS sequence"/>
</dbReference>
<evidence type="ECO:0000256" key="6">
    <source>
        <dbReference type="ARBA" id="ARBA00022573"/>
    </source>
</evidence>
<comment type="similarity">
    <text evidence="13 14">Belongs to the CbiM family.</text>
</comment>
<keyword evidence="18" id="KW-1185">Reference proteome</keyword>
<evidence type="ECO:0000256" key="8">
    <source>
        <dbReference type="ARBA" id="ARBA00022729"/>
    </source>
</evidence>
<keyword evidence="6 14" id="KW-0169">Cobalamin biosynthesis</keyword>
<evidence type="ECO:0000313" key="18">
    <source>
        <dbReference type="Proteomes" id="UP001527202"/>
    </source>
</evidence>
<dbReference type="Gene3D" id="1.10.1760.20">
    <property type="match status" value="1"/>
</dbReference>
<evidence type="ECO:0000256" key="4">
    <source>
        <dbReference type="ARBA" id="ARBA00022448"/>
    </source>
</evidence>
<dbReference type="NCBIfam" id="NF006184">
    <property type="entry name" value="PRK08319.1"/>
    <property type="match status" value="1"/>
</dbReference>
<organism evidence="16 17">
    <name type="scientific">Paenibacillus chitinolyticus</name>
    <dbReference type="NCBI Taxonomy" id="79263"/>
    <lineage>
        <taxon>Bacteria</taxon>
        <taxon>Bacillati</taxon>
        <taxon>Bacillota</taxon>
        <taxon>Bacilli</taxon>
        <taxon>Bacillales</taxon>
        <taxon>Paenibacillaceae</taxon>
        <taxon>Paenibacillus</taxon>
    </lineage>
</organism>
<feature type="transmembrane region" description="Helical" evidence="14">
    <location>
        <begin position="105"/>
        <end position="131"/>
    </location>
</feature>
<comment type="pathway">
    <text evidence="2 14">Cofactor biosynthesis; adenosylcobalamin biosynthesis.</text>
</comment>
<comment type="subcellular location">
    <subcellularLocation>
        <location evidence="1">Cell inner membrane</location>
        <topology evidence="1">Multi-pass membrane protein</topology>
    </subcellularLocation>
    <subcellularLocation>
        <location evidence="14">Cell membrane</location>
        <topology evidence="14">Multi-pass membrane protein</topology>
    </subcellularLocation>
</comment>
<dbReference type="UniPathway" id="UPA00148"/>
<evidence type="ECO:0000256" key="10">
    <source>
        <dbReference type="ARBA" id="ARBA00023065"/>
    </source>
</evidence>
<dbReference type="PANTHER" id="PTHR43627">
    <property type="match status" value="1"/>
</dbReference>
<keyword evidence="11 14" id="KW-0472">Membrane</keyword>
<evidence type="ECO:0000256" key="12">
    <source>
        <dbReference type="ARBA" id="ARBA00023285"/>
    </source>
</evidence>
<dbReference type="EMBL" id="JAMDMJ010000034">
    <property type="protein sequence ID" value="MCY9598695.1"/>
    <property type="molecule type" value="Genomic_DNA"/>
</dbReference>
<keyword evidence="5 14" id="KW-1003">Cell membrane</keyword>
<evidence type="ECO:0000256" key="11">
    <source>
        <dbReference type="ARBA" id="ARBA00023136"/>
    </source>
</evidence>
<dbReference type="EMBL" id="CP026520">
    <property type="protein sequence ID" value="QAV16237.1"/>
    <property type="molecule type" value="Genomic_DNA"/>
</dbReference>
<protein>
    <recommendedName>
        <fullName evidence="14">Cobalt transport protein CbiM</fullName>
    </recommendedName>
    <alternativeName>
        <fullName evidence="14">Energy-coupling factor transporter probable substrate-capture protein CbiM</fullName>
        <shortName evidence="14">ECF transporter S component CbiM</shortName>
    </alternativeName>
</protein>
<name>A0A410WPK0_9BACL</name>
<evidence type="ECO:0000256" key="3">
    <source>
        <dbReference type="ARBA" id="ARBA00022426"/>
    </source>
</evidence>
<evidence type="ECO:0000256" key="5">
    <source>
        <dbReference type="ARBA" id="ARBA00022475"/>
    </source>
</evidence>
<dbReference type="GO" id="GO:0009236">
    <property type="term" value="P:cobalamin biosynthetic process"/>
    <property type="evidence" value="ECO:0007669"/>
    <property type="project" value="UniProtKB-UniRule"/>
</dbReference>
<gene>
    <name evidence="14" type="primary">cbiM</name>
    <name evidence="15" type="ORF">M5X16_23350</name>
    <name evidence="16" type="ORF">PC41400_00390</name>
</gene>
<dbReference type="HAMAP" id="MF_01462">
    <property type="entry name" value="CbiM"/>
    <property type="match status" value="1"/>
</dbReference>
<reference evidence="16 17" key="1">
    <citation type="submission" date="2018-01" db="EMBL/GenBank/DDBJ databases">
        <title>The whole genome sequencing and assembly of Paenibacillus chitinolyticus KCCM 41400 strain.</title>
        <authorList>
            <person name="Kim J.-Y."/>
            <person name="Park M.-K."/>
            <person name="Lee Y.-J."/>
            <person name="Yi H."/>
            <person name="Bahn Y.-S."/>
            <person name="Kim J.F."/>
            <person name="Lee D.-W."/>
        </authorList>
    </citation>
    <scope>NUCLEOTIDE SEQUENCE [LARGE SCALE GENOMIC DNA]</scope>
    <source>
        <strain evidence="16 17">KCCM 41400</strain>
    </source>
</reference>
<keyword evidence="8" id="KW-0732">Signal</keyword>
<proteinExistence type="inferred from homology"/>
<reference evidence="15 18" key="2">
    <citation type="submission" date="2022-05" db="EMBL/GenBank/DDBJ databases">
        <title>Genome Sequencing of Bee-Associated Microbes.</title>
        <authorList>
            <person name="Dunlap C."/>
        </authorList>
    </citation>
    <scope>NUCLEOTIDE SEQUENCE [LARGE SCALE GENOMIC DNA]</scope>
    <source>
        <strain evidence="15 18">NRRL B-23120</strain>
    </source>
</reference>
<evidence type="ECO:0000256" key="9">
    <source>
        <dbReference type="ARBA" id="ARBA00022989"/>
    </source>
</evidence>
<evidence type="ECO:0000313" key="17">
    <source>
        <dbReference type="Proteomes" id="UP000288943"/>
    </source>
</evidence>
<dbReference type="OrthoDB" id="9809846at2"/>
<keyword evidence="7 14" id="KW-0812">Transmembrane</keyword>
<keyword evidence="3 14" id="KW-0171">Cobalt transport</keyword>
<evidence type="ECO:0000256" key="1">
    <source>
        <dbReference type="ARBA" id="ARBA00004429"/>
    </source>
</evidence>
<keyword evidence="9 14" id="KW-1133">Transmembrane helix</keyword>
<dbReference type="FunFam" id="1.10.1760.20:FF:000001">
    <property type="entry name" value="Cobalt transport protein CbiM"/>
    <property type="match status" value="1"/>
</dbReference>
<feature type="transmembrane region" description="Helical" evidence="14">
    <location>
        <begin position="208"/>
        <end position="234"/>
    </location>
</feature>
<evidence type="ECO:0000313" key="16">
    <source>
        <dbReference type="EMBL" id="QAV16237.1"/>
    </source>
</evidence>
<keyword evidence="12 14" id="KW-0170">Cobalt</keyword>
<dbReference type="AlphaFoldDB" id="A0A410WPK0"/>
<dbReference type="PANTHER" id="PTHR43627:SF1">
    <property type="entry name" value="COBALT TRANSPORT PROTEIN CBIM"/>
    <property type="match status" value="1"/>
</dbReference>
<feature type="transmembrane region" description="Helical" evidence="14">
    <location>
        <begin position="40"/>
        <end position="61"/>
    </location>
</feature>
<dbReference type="RefSeq" id="WP_042231271.1">
    <property type="nucleotide sequence ID" value="NZ_CP026520.1"/>
</dbReference>
<accession>A0A410WPK0</accession>
<dbReference type="Proteomes" id="UP000288943">
    <property type="component" value="Chromosome"/>
</dbReference>